<gene>
    <name evidence="5" type="primary">SdhA</name>
    <name evidence="5" type="ordered locus">PTH_0239</name>
</gene>
<dbReference type="STRING" id="370438.PTH_0239"/>
<dbReference type="eggNOG" id="COG1053">
    <property type="taxonomic scope" value="Bacteria"/>
</dbReference>
<dbReference type="PIRSF" id="PIRSF000171">
    <property type="entry name" value="SDHA_APRA_LASPO"/>
    <property type="match status" value="1"/>
</dbReference>
<protein>
    <submittedName>
        <fullName evidence="5">Succinate dehydrogenase/fumarate reductase, flavoprotein subunit</fullName>
    </submittedName>
</protein>
<dbReference type="AlphaFoldDB" id="A5D5R5"/>
<evidence type="ECO:0000313" key="6">
    <source>
        <dbReference type="Proteomes" id="UP000006556"/>
    </source>
</evidence>
<dbReference type="InterPro" id="IPR027477">
    <property type="entry name" value="Succ_DH/fumarate_Rdtase_cat_sf"/>
</dbReference>
<keyword evidence="2" id="KW-0560">Oxidoreductase</keyword>
<keyword evidence="6" id="KW-1185">Reference proteome</keyword>
<dbReference type="SUPFAM" id="SSF51905">
    <property type="entry name" value="FAD/NAD(P)-binding domain"/>
    <property type="match status" value="1"/>
</dbReference>
<dbReference type="PANTHER" id="PTHR11632">
    <property type="entry name" value="SUCCINATE DEHYDROGENASE 2 FLAVOPROTEIN SUBUNIT"/>
    <property type="match status" value="1"/>
</dbReference>
<dbReference type="Gene3D" id="3.90.700.10">
    <property type="entry name" value="Succinate dehydrogenase/fumarate reductase flavoprotein, catalytic domain"/>
    <property type="match status" value="1"/>
</dbReference>
<dbReference type="InterPro" id="IPR015939">
    <property type="entry name" value="Fum_Rdtase/Succ_DH_flav-like_C"/>
</dbReference>
<evidence type="ECO:0000313" key="5">
    <source>
        <dbReference type="EMBL" id="BAF58420.1"/>
    </source>
</evidence>
<evidence type="ECO:0000256" key="2">
    <source>
        <dbReference type="ARBA" id="ARBA00023002"/>
    </source>
</evidence>
<dbReference type="Pfam" id="PF00890">
    <property type="entry name" value="FAD_binding_2"/>
    <property type="match status" value="1"/>
</dbReference>
<dbReference type="GO" id="GO:0005886">
    <property type="term" value="C:plasma membrane"/>
    <property type="evidence" value="ECO:0007669"/>
    <property type="project" value="TreeGrafter"/>
</dbReference>
<dbReference type="Proteomes" id="UP000006556">
    <property type="component" value="Chromosome"/>
</dbReference>
<feature type="domain" description="FAD-dependent oxidoreductase 2 FAD-binding" evidence="3">
    <location>
        <begin position="14"/>
        <end position="378"/>
    </location>
</feature>
<dbReference type="GO" id="GO:0009055">
    <property type="term" value="F:electron transfer activity"/>
    <property type="evidence" value="ECO:0007669"/>
    <property type="project" value="TreeGrafter"/>
</dbReference>
<dbReference type="GO" id="GO:0033765">
    <property type="term" value="F:steroid dehydrogenase activity, acting on the CH-CH group of donors"/>
    <property type="evidence" value="ECO:0007669"/>
    <property type="project" value="UniProtKB-ARBA"/>
</dbReference>
<dbReference type="SUPFAM" id="SSF46977">
    <property type="entry name" value="Succinate dehydrogenase/fumarate reductase flavoprotein C-terminal domain"/>
    <property type="match status" value="1"/>
</dbReference>
<dbReference type="Pfam" id="PF02910">
    <property type="entry name" value="Succ_DH_flav_C"/>
    <property type="match status" value="1"/>
</dbReference>
<dbReference type="PRINTS" id="PR00368">
    <property type="entry name" value="FADPNR"/>
</dbReference>
<dbReference type="InterPro" id="IPR036188">
    <property type="entry name" value="FAD/NAD-bd_sf"/>
</dbReference>
<dbReference type="PROSITE" id="PS51257">
    <property type="entry name" value="PROKAR_LIPOPROTEIN"/>
    <property type="match status" value="1"/>
</dbReference>
<dbReference type="Gene3D" id="3.50.50.60">
    <property type="entry name" value="FAD/NAD(P)-binding domain"/>
    <property type="match status" value="1"/>
</dbReference>
<dbReference type="InterPro" id="IPR003953">
    <property type="entry name" value="FAD-dep_OxRdtase_2_FAD-bd"/>
</dbReference>
<accession>A5D5R5</accession>
<organism evidence="5 6">
    <name type="scientific">Pelotomaculum thermopropionicum (strain DSM 13744 / JCM 10971 / SI)</name>
    <dbReference type="NCBI Taxonomy" id="370438"/>
    <lineage>
        <taxon>Bacteria</taxon>
        <taxon>Bacillati</taxon>
        <taxon>Bacillota</taxon>
        <taxon>Clostridia</taxon>
        <taxon>Eubacteriales</taxon>
        <taxon>Desulfotomaculaceae</taxon>
        <taxon>Pelotomaculum</taxon>
    </lineage>
</organism>
<evidence type="ECO:0000259" key="4">
    <source>
        <dbReference type="Pfam" id="PF02910"/>
    </source>
</evidence>
<dbReference type="SUPFAM" id="SSF56425">
    <property type="entry name" value="Succinate dehydrogenase/fumarate reductase flavoprotein, catalytic domain"/>
    <property type="match status" value="1"/>
</dbReference>
<dbReference type="NCBIfam" id="NF005331">
    <property type="entry name" value="PRK06854.1-2"/>
    <property type="match status" value="1"/>
</dbReference>
<dbReference type="GO" id="GO:0009061">
    <property type="term" value="P:anaerobic respiration"/>
    <property type="evidence" value="ECO:0007669"/>
    <property type="project" value="TreeGrafter"/>
</dbReference>
<dbReference type="InterPro" id="IPR037099">
    <property type="entry name" value="Fum_R/Succ_DH_flav-like_C_sf"/>
</dbReference>
<proteinExistence type="predicted"/>
<dbReference type="InterPro" id="IPR030664">
    <property type="entry name" value="SdhA/FrdA/AprA"/>
</dbReference>
<dbReference type="GO" id="GO:0050660">
    <property type="term" value="F:flavin adenine dinucleotide binding"/>
    <property type="evidence" value="ECO:0007669"/>
    <property type="project" value="TreeGrafter"/>
</dbReference>
<dbReference type="HOGENOM" id="CLU_014312_8_3_9"/>
<evidence type="ECO:0000256" key="1">
    <source>
        <dbReference type="ARBA" id="ARBA00022630"/>
    </source>
</evidence>
<name>A5D5R5_PELTS</name>
<reference evidence="6" key="1">
    <citation type="journal article" date="2008" name="Genome Res.">
        <title>The genome of Pelotomaculum thermopropionicum reveals niche-associated evolution in anaerobic microbiota.</title>
        <authorList>
            <person name="Kosaka T."/>
            <person name="Kato S."/>
            <person name="Shimoyama T."/>
            <person name="Ishii S."/>
            <person name="Abe T."/>
            <person name="Watanabe K."/>
        </authorList>
    </citation>
    <scope>NUCLEOTIDE SEQUENCE [LARGE SCALE GENOMIC DNA]</scope>
    <source>
        <strain evidence="6">DSM 13744 / JCM 10971 / SI</strain>
    </source>
</reference>
<keyword evidence="1" id="KW-0285">Flavoprotein</keyword>
<sequence length="560" mass="61079">MNAGRVKIERKSADIVIVGGGTAGCFAAVTIKEMCPSADVLVVEKAHVKRSGCLAAGVNAINAYLGPGETPESYLDYVKRDSAGLVREDLVLSIGQRLNRVTEKLESWGLPFLKDESGRYKFRGKRSVEINGEHIKPVIASALRRSGAGILNRAVATNYVVKDGRAAGVFAFSAREEKFYVISAKAVICAAGGAAGIYRPNNGGPARHKMWYCPFNVGTGFAMGLRAGAEMTTFEMRFIALRIKDVLSPTGTVVQGVKARQINALGEEYLNRYGSDSTPVRLYATVEENKAGRGPCYLDLTGLPDSDNSRLKEAYLNMSPGIVLKWADEGVEPNGKPLEICGSEPYVVGGHGQAGYWVDSRRRTTLEGLFAAGDAAGGAPKKYVSGCLAEGEIAALAALEYIRGIEVPAAGDQEVAAELGRVFEPLGRQKGAAPDDYEERLQKIMDEYAGGISANYELSGPKLLIARELLRELQDEISANISAGDMHELVKAHEVIDRALVARVLVEHLLYRKETRWRSYQERVDYPVRDDRRWLVFVNSVYDGETKNIRIIERPWKGLG</sequence>
<dbReference type="KEGG" id="pth:PTH_0239"/>
<evidence type="ECO:0000259" key="3">
    <source>
        <dbReference type="Pfam" id="PF00890"/>
    </source>
</evidence>
<dbReference type="GO" id="GO:0000104">
    <property type="term" value="F:succinate dehydrogenase activity"/>
    <property type="evidence" value="ECO:0007669"/>
    <property type="project" value="TreeGrafter"/>
</dbReference>
<dbReference type="Gene3D" id="1.20.58.100">
    <property type="entry name" value="Fumarate reductase/succinate dehydrogenase flavoprotein-like, C-terminal domain"/>
    <property type="match status" value="1"/>
</dbReference>
<dbReference type="PANTHER" id="PTHR11632:SF73">
    <property type="entry name" value="BLR3196 PROTEIN"/>
    <property type="match status" value="1"/>
</dbReference>
<dbReference type="EMBL" id="AP009389">
    <property type="protein sequence ID" value="BAF58420.1"/>
    <property type="molecule type" value="Genomic_DNA"/>
</dbReference>
<feature type="domain" description="Fumarate reductase/succinate dehydrogenase flavoprotein-like C-terminal" evidence="4">
    <location>
        <begin position="439"/>
        <end position="554"/>
    </location>
</feature>